<feature type="non-terminal residue" evidence="4">
    <location>
        <position position="248"/>
    </location>
</feature>
<proteinExistence type="inferred from homology"/>
<dbReference type="EMBL" id="BARU01003797">
    <property type="protein sequence ID" value="GAH27550.1"/>
    <property type="molecule type" value="Genomic_DNA"/>
</dbReference>
<dbReference type="InterPro" id="IPR050555">
    <property type="entry name" value="Bact_Solute-Bind_Prot2"/>
</dbReference>
<dbReference type="AlphaFoldDB" id="X1F4S8"/>
<evidence type="ECO:0000259" key="3">
    <source>
        <dbReference type="Pfam" id="PF13407"/>
    </source>
</evidence>
<dbReference type="Gene3D" id="3.40.50.2300">
    <property type="match status" value="2"/>
</dbReference>
<evidence type="ECO:0000313" key="4">
    <source>
        <dbReference type="EMBL" id="GAH27550.1"/>
    </source>
</evidence>
<accession>X1F4S8</accession>
<protein>
    <recommendedName>
        <fullName evidence="3">Periplasmic binding protein domain-containing protein</fullName>
    </recommendedName>
</protein>
<dbReference type="GO" id="GO:0030246">
    <property type="term" value="F:carbohydrate binding"/>
    <property type="evidence" value="ECO:0007669"/>
    <property type="project" value="TreeGrafter"/>
</dbReference>
<evidence type="ECO:0000256" key="2">
    <source>
        <dbReference type="ARBA" id="ARBA00007639"/>
    </source>
</evidence>
<dbReference type="PANTHER" id="PTHR30036:SF7">
    <property type="entry name" value="ABC TRANSPORTER PERIPLASMIC-BINDING PROTEIN YPHF"/>
    <property type="match status" value="1"/>
</dbReference>
<dbReference type="InterPro" id="IPR028082">
    <property type="entry name" value="Peripla_BP_I"/>
</dbReference>
<organism evidence="4">
    <name type="scientific">marine sediment metagenome</name>
    <dbReference type="NCBI Taxonomy" id="412755"/>
    <lineage>
        <taxon>unclassified sequences</taxon>
        <taxon>metagenomes</taxon>
        <taxon>ecological metagenomes</taxon>
    </lineage>
</organism>
<comment type="caution">
    <text evidence="4">The sequence shown here is derived from an EMBL/GenBank/DDBJ whole genome shotgun (WGS) entry which is preliminary data.</text>
</comment>
<comment type="subcellular location">
    <subcellularLocation>
        <location evidence="1">Cell envelope</location>
    </subcellularLocation>
</comment>
<sequence>MVIKRNKVAPKLLVAFLVALVMGWTVTSFAAGPVDVDPGKDVKDMYFRLVTHGGDDPFWAVVHKGMLDAAKELGCKADIDLVGGDVSLLVKRFQEVVAMGPDGVALVINDSVAYDKPVADALAVGVNVIGMNNDDPEGVAGNTRLAYVGQNERRAGYMIARRAFETAKNLGWDLAKAHVAMPVEVPGATYGVVRSQGIKDAGKEYGITSYEIIDAGGLEMTTVEARETAYLLAHPETTFIIGLGGIVT</sequence>
<dbReference type="GO" id="GO:0030288">
    <property type="term" value="C:outer membrane-bounded periplasmic space"/>
    <property type="evidence" value="ECO:0007669"/>
    <property type="project" value="TreeGrafter"/>
</dbReference>
<comment type="similarity">
    <text evidence="2">Belongs to the bacterial solute-binding protein 2 family.</text>
</comment>
<dbReference type="InterPro" id="IPR025997">
    <property type="entry name" value="SBP_2_dom"/>
</dbReference>
<dbReference type="Pfam" id="PF13407">
    <property type="entry name" value="Peripla_BP_4"/>
    <property type="match status" value="1"/>
</dbReference>
<reference evidence="4" key="1">
    <citation type="journal article" date="2014" name="Front. Microbiol.">
        <title>High frequency of phylogenetically diverse reductive dehalogenase-homologous genes in deep subseafloor sedimentary metagenomes.</title>
        <authorList>
            <person name="Kawai M."/>
            <person name="Futagami T."/>
            <person name="Toyoda A."/>
            <person name="Takaki Y."/>
            <person name="Nishi S."/>
            <person name="Hori S."/>
            <person name="Arai W."/>
            <person name="Tsubouchi T."/>
            <person name="Morono Y."/>
            <person name="Uchiyama I."/>
            <person name="Ito T."/>
            <person name="Fujiyama A."/>
            <person name="Inagaki F."/>
            <person name="Takami H."/>
        </authorList>
    </citation>
    <scope>NUCLEOTIDE SEQUENCE</scope>
    <source>
        <strain evidence="4">Expedition CK06-06</strain>
    </source>
</reference>
<feature type="domain" description="Periplasmic binding protein" evidence="3">
    <location>
        <begin position="49"/>
        <end position="241"/>
    </location>
</feature>
<dbReference type="PANTHER" id="PTHR30036">
    <property type="entry name" value="D-XYLOSE-BINDING PERIPLASMIC PROTEIN"/>
    <property type="match status" value="1"/>
</dbReference>
<name>X1F4S8_9ZZZZ</name>
<gene>
    <name evidence="4" type="ORF">S03H2_07990</name>
</gene>
<dbReference type="SUPFAM" id="SSF53822">
    <property type="entry name" value="Periplasmic binding protein-like I"/>
    <property type="match status" value="1"/>
</dbReference>
<evidence type="ECO:0000256" key="1">
    <source>
        <dbReference type="ARBA" id="ARBA00004196"/>
    </source>
</evidence>